<keyword evidence="2" id="KW-1185">Reference proteome</keyword>
<comment type="caution">
    <text evidence="1">The sequence shown here is derived from an EMBL/GenBank/DDBJ whole genome shotgun (WGS) entry which is preliminary data.</text>
</comment>
<reference evidence="2" key="1">
    <citation type="journal article" date="2022" name="Mol. Ecol. Resour.">
        <title>The genomes of chicory, endive, great burdock and yacon provide insights into Asteraceae palaeo-polyploidization history and plant inulin production.</title>
        <authorList>
            <person name="Fan W."/>
            <person name="Wang S."/>
            <person name="Wang H."/>
            <person name="Wang A."/>
            <person name="Jiang F."/>
            <person name="Liu H."/>
            <person name="Zhao H."/>
            <person name="Xu D."/>
            <person name="Zhang Y."/>
        </authorList>
    </citation>
    <scope>NUCLEOTIDE SEQUENCE [LARGE SCALE GENOMIC DNA]</scope>
    <source>
        <strain evidence="2">cv. Niubang</strain>
    </source>
</reference>
<organism evidence="1 2">
    <name type="scientific">Arctium lappa</name>
    <name type="common">Greater burdock</name>
    <name type="synonym">Lappa major</name>
    <dbReference type="NCBI Taxonomy" id="4217"/>
    <lineage>
        <taxon>Eukaryota</taxon>
        <taxon>Viridiplantae</taxon>
        <taxon>Streptophyta</taxon>
        <taxon>Embryophyta</taxon>
        <taxon>Tracheophyta</taxon>
        <taxon>Spermatophyta</taxon>
        <taxon>Magnoliopsida</taxon>
        <taxon>eudicotyledons</taxon>
        <taxon>Gunneridae</taxon>
        <taxon>Pentapetalae</taxon>
        <taxon>asterids</taxon>
        <taxon>campanulids</taxon>
        <taxon>Asterales</taxon>
        <taxon>Asteraceae</taxon>
        <taxon>Carduoideae</taxon>
        <taxon>Cardueae</taxon>
        <taxon>Arctiinae</taxon>
        <taxon>Arctium</taxon>
    </lineage>
</organism>
<evidence type="ECO:0000313" key="1">
    <source>
        <dbReference type="EMBL" id="KAI3734618.1"/>
    </source>
</evidence>
<name>A0ACB9CJX1_ARCLA</name>
<reference evidence="1 2" key="2">
    <citation type="journal article" date="2022" name="Mol. Ecol. Resour.">
        <title>The genomes of chicory, endive, great burdock and yacon provide insights into Asteraceae paleo-polyploidization history and plant inulin production.</title>
        <authorList>
            <person name="Fan W."/>
            <person name="Wang S."/>
            <person name="Wang H."/>
            <person name="Wang A."/>
            <person name="Jiang F."/>
            <person name="Liu H."/>
            <person name="Zhao H."/>
            <person name="Xu D."/>
            <person name="Zhang Y."/>
        </authorList>
    </citation>
    <scope>NUCLEOTIDE SEQUENCE [LARGE SCALE GENOMIC DNA]</scope>
    <source>
        <strain evidence="2">cv. Niubang</strain>
    </source>
</reference>
<evidence type="ECO:0000313" key="2">
    <source>
        <dbReference type="Proteomes" id="UP001055879"/>
    </source>
</evidence>
<gene>
    <name evidence="1" type="ORF">L6452_14091</name>
</gene>
<proteinExistence type="predicted"/>
<sequence length="1245" mass="135605">MAGYAAFESASASSSELGFSGTYLNGQRGVRSVAVRPNLDRPGNLREFGSGFAVSRDGNSGVVASDDLRTLSQCMSLEPIEMGDHKIAWYGELRRVMGISVGSTAEENSFGAAAAHMKPSPPVAAVKDLKRFRLSVVDTCVKARDRANKMDEHLHKLDKYCEAVSSTKQQRNELVINDRAGALNLKMGTQIYNVYQRVEDRPKNLLLNKRVRTSVAESRAECHINGTQRQPVAMVKDGNLLEDNGGESDLFEKIRRLAAGGEGWDKRVKRKRSVGTVFTRPIDSDGVPKRAAQNKVVDEHDAPISRLGASSGTGGNNKPNTTSLPNSSSTGLSPKSEQGVPILPRDLTAGSNKERIITKENSKLNNRDGCYTTSPSLVTNGKASRAARTGAMVAASSSPGIPYVPGTLESWQKATDEEKFLPNDGNNSRKRTMALGSSSVPMAQWVGQRPQKMSRARRANLVSPVANQDEKHLSFESCSPSDVGARLVSNGTNGSPISKNVTSGPHKLMVKLDNVQSPLRLSESEESVGGESRLKDKEMGNSEVDAIVVQNIGPSVALAKKNKSLINEESSNGVWRQGRNVRGPLIARSSNSPMGNRLDNAATPKTLQSSKTGCKKNGSKPGRRLKRLSDRKGFSHHVPLHTSSSPDCTGGSDDDREELLAAANHARIAGHLACSSAFWKKMDPIFASVSSEDKSFLSHQLKSSQEIQEGAPQLLGCVNNAKVGLLNEDSVSDAFPSGEGNVHMQRQGSESFCGRYDLDKTSNGFMPLYQRVLSALIIEDDVDGLEEGEARNKQVQNSNGVSTYDSFRLGGSEPREGTRMGSQSDSMSCNRAQSLHPTKKSLPSNGGINSLRSCIINSSVPEDGHSEVELLAGIHKPPRMLQTEGLGKYSPGCQYEQMCLDDKLLLELQSIGLCPDTLPDLDDKENETFLHEFDKLKRRLQQQEVEKKAYLEKLHKDVESNSGVRDLETLAMDRLVELAYRKLLASRRTSRSNIHKVPKQVALAFGKRTLARCRKFENSGTSCFNEPPFQDILFAPIETEPEPTAFVGWPVASTKYSRSRNSQPDPKLLADGGQSNIFGNFNHLSDEAFAINGPISNRGKKKELSLDDVGTAAIRAGTKGKRSERDSTKSRRGSKPKTKPKPKPKQKMAQLPGNNKIKGPIHPVQPSANGNSQLADSRRDVRFASQGRNDSTNLSADDLDPLDELTVGAPQDLTSFLNFEEQDLEEDFAAGLDIPMDDLTQLDMF</sequence>
<accession>A0ACB9CJX1</accession>
<dbReference type="Proteomes" id="UP001055879">
    <property type="component" value="Linkage Group LG04"/>
</dbReference>
<dbReference type="EMBL" id="CM042050">
    <property type="protein sequence ID" value="KAI3734618.1"/>
    <property type="molecule type" value="Genomic_DNA"/>
</dbReference>
<protein>
    <submittedName>
        <fullName evidence="1">Uncharacterized protein</fullName>
    </submittedName>
</protein>